<sequence>MVYNNLGLTPRVSEFNNPKYVKEMGFNGMTPHWYVQCGITYDLLDKGIVPEGSEERKWIETNAVKLNQKIKEAQKAGVKLYPFTDFLVVPKSVWKKYGKQMVADEFIDKVDSENYHKPDIRKEMTKKILRIQIAEIFETFPDLDGLMLRFGETYLHDTPHHLGNSPLRKGQKSIPDNIELLKILREEVCVKRNKTLFYRTWVHDIFQYDPATYLAVTNQVEPHPNLIFAVKHTHGDFFRTVRFNQTLAIGNHQQVVEVQCQREYEGKQAHPNYIAKGVIEGFEEYDYLMEPEQTQSLNDIKDSNIFAGVWTWSRGGGWLGPHLKNEFWAEQNAYVMSKWAQNTSRSEEELFTEFARYKGFSDDDIPKLREISLLSAKAVLRGKYTRYGSYSVVWTRDQYIHGSGMLKKHFDYVIKEGLVEAVLAEKKESVDMWKRIEEMAGEIKTKDVSLNEYLVTSAKYGRIKYEIIEKGWIVMLLGHIGDQTGEYEKNKIREAIGRYDELWEEWKELEKTSPSCATIYEPNGFAIRGHLDIYGNPETGIGASVDKYRKI</sequence>
<reference evidence="1" key="1">
    <citation type="submission" date="2022-01" db="EMBL/GenBank/DDBJ databases">
        <title>Draft genome sequence of Sabulilitoribacter arenilitoris KCTC 52401.</title>
        <authorList>
            <person name="Oh J.-S."/>
        </authorList>
    </citation>
    <scope>NUCLEOTIDE SEQUENCE</scope>
    <source>
        <strain evidence="1">HMF6543</strain>
    </source>
</reference>
<keyword evidence="2" id="KW-1185">Reference proteome</keyword>
<dbReference type="EMBL" id="JAKKDU010000023">
    <property type="protein sequence ID" value="MCF7569595.1"/>
    <property type="molecule type" value="Genomic_DNA"/>
</dbReference>
<comment type="caution">
    <text evidence="1">The sequence shown here is derived from an EMBL/GenBank/DDBJ whole genome shotgun (WGS) entry which is preliminary data.</text>
</comment>
<proteinExistence type="predicted"/>
<name>A0AAE3ET13_9FLAO</name>
<gene>
    <name evidence="1" type="ORF">L3X37_14695</name>
</gene>
<protein>
    <submittedName>
        <fullName evidence="1">Uncharacterized protein</fullName>
    </submittedName>
</protein>
<evidence type="ECO:0000313" key="1">
    <source>
        <dbReference type="EMBL" id="MCF7569595.1"/>
    </source>
</evidence>
<dbReference type="AlphaFoldDB" id="A0AAE3ET13"/>
<accession>A0AAE3ET13</accession>
<dbReference type="Proteomes" id="UP001199795">
    <property type="component" value="Unassembled WGS sequence"/>
</dbReference>
<evidence type="ECO:0000313" key="2">
    <source>
        <dbReference type="Proteomes" id="UP001199795"/>
    </source>
</evidence>
<organism evidence="1 2">
    <name type="scientific">Wocania arenilitoris</name>
    <dbReference type="NCBI Taxonomy" id="2044858"/>
    <lineage>
        <taxon>Bacteria</taxon>
        <taxon>Pseudomonadati</taxon>
        <taxon>Bacteroidota</taxon>
        <taxon>Flavobacteriia</taxon>
        <taxon>Flavobacteriales</taxon>
        <taxon>Flavobacteriaceae</taxon>
        <taxon>Wocania</taxon>
    </lineage>
</organism>
<dbReference type="SUPFAM" id="SSF51445">
    <property type="entry name" value="(Trans)glycosidases"/>
    <property type="match status" value="1"/>
</dbReference>
<dbReference type="RefSeq" id="WP_237240923.1">
    <property type="nucleotide sequence ID" value="NZ_JAKKDU010000023.1"/>
</dbReference>
<dbReference type="InterPro" id="IPR017853">
    <property type="entry name" value="GH"/>
</dbReference>